<dbReference type="AlphaFoldDB" id="A0A397GVU0"/>
<evidence type="ECO:0000256" key="1">
    <source>
        <dbReference type="ARBA" id="ARBA00022857"/>
    </source>
</evidence>
<dbReference type="InterPro" id="IPR011032">
    <property type="entry name" value="GroES-like_sf"/>
</dbReference>
<dbReference type="SUPFAM" id="SSF50129">
    <property type="entry name" value="GroES-like"/>
    <property type="match status" value="1"/>
</dbReference>
<dbReference type="InterPro" id="IPR014189">
    <property type="entry name" value="Quinone_OxRdtase_PIG3"/>
</dbReference>
<dbReference type="InterPro" id="IPR013154">
    <property type="entry name" value="ADH-like_N"/>
</dbReference>
<dbReference type="InterPro" id="IPR013149">
    <property type="entry name" value="ADH-like_C"/>
</dbReference>
<comment type="caution">
    <text evidence="4">The sequence shown here is derived from an EMBL/GenBank/DDBJ whole genome shotgun (WGS) entry which is preliminary data.</text>
</comment>
<dbReference type="Pfam" id="PF00107">
    <property type="entry name" value="ADH_zinc_N"/>
    <property type="match status" value="1"/>
</dbReference>
<feature type="domain" description="Enoyl reductase (ER)" evidence="3">
    <location>
        <begin position="10"/>
        <end position="327"/>
    </location>
</feature>
<sequence>MKAVIVKQPGDASQLYLGEISKPTPKENELLVKVKSFGLNRMDILQREGKYPLPSDITDILGVEIAGIVEEIGRDVTNYKIGDRVFGLIYGGAYAEYACLNESMAMLLPDQLTFQHGAAIPEVWFTAYQALHLLAQIKEGQEILIHAGASGVGLAIVQLAKMAKARRIFATVGSDVKIKYVEEIGATKCINYKTEDFKEKILEFTNGRGVDIIIDFVGKDYWHKNIDCLVIDGRMILLAFLSGSNVDDVDLSVFLRKRIRVEGSNLRFRPLDYQINLRNEFYIKTLPHFFDNEPSLKVVIDREFDWTNIADSHRHLESNTTIGKVIVNING</sequence>
<keyword evidence="5" id="KW-1185">Reference proteome</keyword>
<protein>
    <recommendedName>
        <fullName evidence="3">Enoyl reductase (ER) domain-containing protein</fullName>
    </recommendedName>
</protein>
<name>A0A397GVU0_9GLOM</name>
<keyword evidence="1" id="KW-0521">NADP</keyword>
<keyword evidence="2" id="KW-0560">Oxidoreductase</keyword>
<accession>A0A397GVU0</accession>
<evidence type="ECO:0000313" key="4">
    <source>
        <dbReference type="EMBL" id="RHZ53778.1"/>
    </source>
</evidence>
<dbReference type="EMBL" id="PQFF01000385">
    <property type="protein sequence ID" value="RHZ53778.1"/>
    <property type="molecule type" value="Genomic_DNA"/>
</dbReference>
<dbReference type="STRING" id="1348612.A0A397GVU0"/>
<evidence type="ECO:0000313" key="5">
    <source>
        <dbReference type="Proteomes" id="UP000266861"/>
    </source>
</evidence>
<proteinExistence type="predicted"/>
<dbReference type="InterPro" id="IPR020843">
    <property type="entry name" value="ER"/>
</dbReference>
<dbReference type="PANTHER" id="PTHR48106">
    <property type="entry name" value="QUINONE OXIDOREDUCTASE PIG3-RELATED"/>
    <property type="match status" value="1"/>
</dbReference>
<dbReference type="CDD" id="cd05276">
    <property type="entry name" value="p53_inducible_oxidoreductase"/>
    <property type="match status" value="1"/>
</dbReference>
<dbReference type="GO" id="GO:0070402">
    <property type="term" value="F:NADPH binding"/>
    <property type="evidence" value="ECO:0007669"/>
    <property type="project" value="TreeGrafter"/>
</dbReference>
<dbReference type="Gene3D" id="3.40.50.720">
    <property type="entry name" value="NAD(P)-binding Rossmann-like Domain"/>
    <property type="match status" value="1"/>
</dbReference>
<dbReference type="SMART" id="SM00829">
    <property type="entry name" value="PKS_ER"/>
    <property type="match status" value="1"/>
</dbReference>
<dbReference type="Proteomes" id="UP000266861">
    <property type="component" value="Unassembled WGS sequence"/>
</dbReference>
<reference evidence="4 5" key="1">
    <citation type="submission" date="2018-08" db="EMBL/GenBank/DDBJ databases">
        <title>Genome and evolution of the arbuscular mycorrhizal fungus Diversispora epigaea (formerly Glomus versiforme) and its bacterial endosymbionts.</title>
        <authorList>
            <person name="Sun X."/>
            <person name="Fei Z."/>
            <person name="Harrison M."/>
        </authorList>
    </citation>
    <scope>NUCLEOTIDE SEQUENCE [LARGE SCALE GENOMIC DNA]</scope>
    <source>
        <strain evidence="4 5">IT104</strain>
    </source>
</reference>
<dbReference type="SUPFAM" id="SSF51735">
    <property type="entry name" value="NAD(P)-binding Rossmann-fold domains"/>
    <property type="match status" value="1"/>
</dbReference>
<evidence type="ECO:0000259" key="3">
    <source>
        <dbReference type="SMART" id="SM00829"/>
    </source>
</evidence>
<dbReference type="PANTHER" id="PTHR48106:SF18">
    <property type="entry name" value="QUINONE OXIDOREDUCTASE PIG3"/>
    <property type="match status" value="1"/>
</dbReference>
<dbReference type="Gene3D" id="3.90.180.10">
    <property type="entry name" value="Medium-chain alcohol dehydrogenases, catalytic domain"/>
    <property type="match status" value="1"/>
</dbReference>
<dbReference type="InterPro" id="IPR036291">
    <property type="entry name" value="NAD(P)-bd_dom_sf"/>
</dbReference>
<dbReference type="Pfam" id="PF08240">
    <property type="entry name" value="ADH_N"/>
    <property type="match status" value="1"/>
</dbReference>
<gene>
    <name evidence="4" type="ORF">Glove_437g8</name>
</gene>
<dbReference type="NCBIfam" id="TIGR02824">
    <property type="entry name" value="quinone_pig3"/>
    <property type="match status" value="1"/>
</dbReference>
<dbReference type="GO" id="GO:0016651">
    <property type="term" value="F:oxidoreductase activity, acting on NAD(P)H"/>
    <property type="evidence" value="ECO:0007669"/>
    <property type="project" value="TreeGrafter"/>
</dbReference>
<evidence type="ECO:0000256" key="2">
    <source>
        <dbReference type="ARBA" id="ARBA00023002"/>
    </source>
</evidence>
<dbReference type="OrthoDB" id="203908at2759"/>
<organism evidence="4 5">
    <name type="scientific">Diversispora epigaea</name>
    <dbReference type="NCBI Taxonomy" id="1348612"/>
    <lineage>
        <taxon>Eukaryota</taxon>
        <taxon>Fungi</taxon>
        <taxon>Fungi incertae sedis</taxon>
        <taxon>Mucoromycota</taxon>
        <taxon>Glomeromycotina</taxon>
        <taxon>Glomeromycetes</taxon>
        <taxon>Diversisporales</taxon>
        <taxon>Diversisporaceae</taxon>
        <taxon>Diversispora</taxon>
    </lineage>
</organism>